<proteinExistence type="predicted"/>
<organism evidence="1 2">
    <name type="scientific">Lithocarpus litseifolius</name>
    <dbReference type="NCBI Taxonomy" id="425828"/>
    <lineage>
        <taxon>Eukaryota</taxon>
        <taxon>Viridiplantae</taxon>
        <taxon>Streptophyta</taxon>
        <taxon>Embryophyta</taxon>
        <taxon>Tracheophyta</taxon>
        <taxon>Spermatophyta</taxon>
        <taxon>Magnoliopsida</taxon>
        <taxon>eudicotyledons</taxon>
        <taxon>Gunneridae</taxon>
        <taxon>Pentapetalae</taxon>
        <taxon>rosids</taxon>
        <taxon>fabids</taxon>
        <taxon>Fagales</taxon>
        <taxon>Fagaceae</taxon>
        <taxon>Lithocarpus</taxon>
    </lineage>
</organism>
<feature type="non-terminal residue" evidence="1">
    <location>
        <position position="56"/>
    </location>
</feature>
<evidence type="ECO:0000313" key="2">
    <source>
        <dbReference type="Proteomes" id="UP001459277"/>
    </source>
</evidence>
<dbReference type="EMBL" id="JAZDWU010000010">
    <property type="protein sequence ID" value="KAK9988191.1"/>
    <property type="molecule type" value="Genomic_DNA"/>
</dbReference>
<keyword evidence="2" id="KW-1185">Reference proteome</keyword>
<dbReference type="Proteomes" id="UP001459277">
    <property type="component" value="Unassembled WGS sequence"/>
</dbReference>
<protein>
    <submittedName>
        <fullName evidence="1">Uncharacterized protein</fullName>
    </submittedName>
</protein>
<evidence type="ECO:0000313" key="1">
    <source>
        <dbReference type="EMBL" id="KAK9988191.1"/>
    </source>
</evidence>
<name>A0AAW2BQI6_9ROSI</name>
<comment type="caution">
    <text evidence="1">The sequence shown here is derived from an EMBL/GenBank/DDBJ whole genome shotgun (WGS) entry which is preliminary data.</text>
</comment>
<sequence length="56" mass="6465">MERHLRPAQLSDSNHQKFCIPQPAVHCYRVTINYHPLLQQSSTSTLTFPSSQKIKT</sequence>
<gene>
    <name evidence="1" type="ORF">SO802_028430</name>
</gene>
<accession>A0AAW2BQI6</accession>
<reference evidence="1 2" key="1">
    <citation type="submission" date="2024-01" db="EMBL/GenBank/DDBJ databases">
        <title>A telomere-to-telomere, gap-free genome of sweet tea (Lithocarpus litseifolius).</title>
        <authorList>
            <person name="Zhou J."/>
        </authorList>
    </citation>
    <scope>NUCLEOTIDE SEQUENCE [LARGE SCALE GENOMIC DNA]</scope>
    <source>
        <strain evidence="1">Zhou-2022a</strain>
        <tissue evidence="1">Leaf</tissue>
    </source>
</reference>
<dbReference type="AlphaFoldDB" id="A0AAW2BQI6"/>